<reference evidence="4" key="1">
    <citation type="journal article" date="2019" name="Int. J. Syst. Evol. Microbiol.">
        <title>The Global Catalogue of Microorganisms (GCM) 10K type strain sequencing project: providing services to taxonomists for standard genome sequencing and annotation.</title>
        <authorList>
            <consortium name="The Broad Institute Genomics Platform"/>
            <consortium name="The Broad Institute Genome Sequencing Center for Infectious Disease"/>
            <person name="Wu L."/>
            <person name="Ma J."/>
        </authorList>
    </citation>
    <scope>NUCLEOTIDE SEQUENCE [LARGE SCALE GENOMIC DNA]</scope>
    <source>
        <strain evidence="4">CCUG 60023</strain>
    </source>
</reference>
<dbReference type="EMBL" id="JBHTJV010000002">
    <property type="protein sequence ID" value="MFD0914963.1"/>
    <property type="molecule type" value="Genomic_DNA"/>
</dbReference>
<dbReference type="CDD" id="cd00291">
    <property type="entry name" value="SirA_YedF_YeeD"/>
    <property type="match status" value="1"/>
</dbReference>
<evidence type="ECO:0000313" key="4">
    <source>
        <dbReference type="Proteomes" id="UP001597101"/>
    </source>
</evidence>
<comment type="similarity">
    <text evidence="1">Belongs to the sulfur carrier protein TusA family.</text>
</comment>
<feature type="domain" description="UPF0033" evidence="2">
    <location>
        <begin position="34"/>
        <end position="58"/>
    </location>
</feature>
<dbReference type="InterPro" id="IPR001455">
    <property type="entry name" value="TusA-like"/>
</dbReference>
<evidence type="ECO:0000313" key="3">
    <source>
        <dbReference type="EMBL" id="MFD0914963.1"/>
    </source>
</evidence>
<dbReference type="Pfam" id="PF01206">
    <property type="entry name" value="TusA"/>
    <property type="match status" value="1"/>
</dbReference>
<dbReference type="InterPro" id="IPR036868">
    <property type="entry name" value="TusA-like_sf"/>
</dbReference>
<dbReference type="PROSITE" id="PS01148">
    <property type="entry name" value="UPF0033"/>
    <property type="match status" value="1"/>
</dbReference>
<name>A0ABW3FAT8_9HYPH</name>
<dbReference type="PANTHER" id="PTHR33279">
    <property type="entry name" value="SULFUR CARRIER PROTEIN YEDF-RELATED"/>
    <property type="match status" value="1"/>
</dbReference>
<organism evidence="3 4">
    <name type="scientific">Pseudahrensia aquimaris</name>
    <dbReference type="NCBI Taxonomy" id="744461"/>
    <lineage>
        <taxon>Bacteria</taxon>
        <taxon>Pseudomonadati</taxon>
        <taxon>Pseudomonadota</taxon>
        <taxon>Alphaproteobacteria</taxon>
        <taxon>Hyphomicrobiales</taxon>
        <taxon>Ahrensiaceae</taxon>
        <taxon>Pseudahrensia</taxon>
    </lineage>
</organism>
<evidence type="ECO:0000256" key="1">
    <source>
        <dbReference type="ARBA" id="ARBA00008984"/>
    </source>
</evidence>
<sequence length="107" mass="12219">MSGLFYAGFRAYMGVSEGQTKADFYMAMEDDFVLDLRGLQCPLPVLKTRNAMRKLGDGERLWVRTDDPLAVLDVPNFCNEYGQGLLEQKAGEEGSHWFHVERRGELR</sequence>
<proteinExistence type="inferred from homology"/>
<dbReference type="SUPFAM" id="SSF64307">
    <property type="entry name" value="SirA-like"/>
    <property type="match status" value="1"/>
</dbReference>
<dbReference type="PANTHER" id="PTHR33279:SF2">
    <property type="entry name" value="SULFUR CARRIER PROTEIN TUSA"/>
    <property type="match status" value="1"/>
</dbReference>
<dbReference type="Gene3D" id="3.30.110.40">
    <property type="entry name" value="TusA-like domain"/>
    <property type="match status" value="1"/>
</dbReference>
<keyword evidence="4" id="KW-1185">Reference proteome</keyword>
<dbReference type="Proteomes" id="UP001597101">
    <property type="component" value="Unassembled WGS sequence"/>
</dbReference>
<gene>
    <name evidence="3" type="ORF">ACFQ14_00925</name>
</gene>
<protein>
    <submittedName>
        <fullName evidence="3">Sulfurtransferase TusA family protein</fullName>
    </submittedName>
</protein>
<comment type="caution">
    <text evidence="3">The sequence shown here is derived from an EMBL/GenBank/DDBJ whole genome shotgun (WGS) entry which is preliminary data.</text>
</comment>
<accession>A0ABW3FAT8</accession>
<evidence type="ECO:0000259" key="2">
    <source>
        <dbReference type="PROSITE" id="PS01148"/>
    </source>
</evidence>